<dbReference type="STRING" id="133381.A0A2T9ZDC5"/>
<evidence type="ECO:0000256" key="1">
    <source>
        <dbReference type="ARBA" id="ARBA00000085"/>
    </source>
</evidence>
<dbReference type="InterPro" id="IPR001789">
    <property type="entry name" value="Sig_transdc_resp-reg_receiver"/>
</dbReference>
<evidence type="ECO:0000256" key="7">
    <source>
        <dbReference type="SAM" id="MobiDB-lite"/>
    </source>
</evidence>
<feature type="modified residue" description="4-aspartylphosphate" evidence="6">
    <location>
        <position position="2521"/>
    </location>
</feature>
<dbReference type="InterPro" id="IPR003594">
    <property type="entry name" value="HATPase_dom"/>
</dbReference>
<feature type="compositionally biased region" description="Polar residues" evidence="7">
    <location>
        <begin position="2637"/>
        <end position="2646"/>
    </location>
</feature>
<feature type="transmembrane region" description="Helical" evidence="8">
    <location>
        <begin position="107"/>
        <end position="130"/>
    </location>
</feature>
<dbReference type="Gene3D" id="3.40.50.2300">
    <property type="match status" value="1"/>
</dbReference>
<dbReference type="EC" id="2.7.13.3" evidence="2"/>
<dbReference type="Gene3D" id="3.30.565.10">
    <property type="entry name" value="Histidine kinase-like ATPase, C-terminal domain"/>
    <property type="match status" value="1"/>
</dbReference>
<comment type="catalytic activity">
    <reaction evidence="1">
        <text>ATP + protein L-histidine = ADP + protein N-phospho-L-histidine.</text>
        <dbReference type="EC" id="2.7.13.3"/>
    </reaction>
</comment>
<feature type="region of interest" description="Disordered" evidence="7">
    <location>
        <begin position="2389"/>
        <end position="2424"/>
    </location>
</feature>
<keyword evidence="3 6" id="KW-0597">Phosphoprotein</keyword>
<feature type="transmembrane region" description="Helical" evidence="8">
    <location>
        <begin position="256"/>
        <end position="276"/>
    </location>
</feature>
<dbReference type="PROSITE" id="PS50110">
    <property type="entry name" value="RESPONSE_REGULATORY"/>
    <property type="match status" value="1"/>
</dbReference>
<feature type="region of interest" description="Disordered" evidence="7">
    <location>
        <begin position="952"/>
        <end position="974"/>
    </location>
</feature>
<dbReference type="SUPFAM" id="SSF47384">
    <property type="entry name" value="Homodimeric domain of signal transducing histidine kinase"/>
    <property type="match status" value="1"/>
</dbReference>
<protein>
    <recommendedName>
        <fullName evidence="2">histidine kinase</fullName>
        <ecNumber evidence="2">2.7.13.3</ecNumber>
    </recommendedName>
</protein>
<dbReference type="Proteomes" id="UP000245609">
    <property type="component" value="Unassembled WGS sequence"/>
</dbReference>
<evidence type="ECO:0000256" key="8">
    <source>
        <dbReference type="SAM" id="Phobius"/>
    </source>
</evidence>
<dbReference type="InterPro" id="IPR036890">
    <property type="entry name" value="HATPase_C_sf"/>
</dbReference>
<feature type="transmembrane region" description="Helical" evidence="8">
    <location>
        <begin position="206"/>
        <end position="225"/>
    </location>
</feature>
<name>A0A2T9ZDC5_9FUNG</name>
<dbReference type="Pfam" id="PF02518">
    <property type="entry name" value="HATPase_c"/>
    <property type="match status" value="1"/>
</dbReference>
<dbReference type="InterPro" id="IPR005467">
    <property type="entry name" value="His_kinase_dom"/>
</dbReference>
<evidence type="ECO:0000256" key="6">
    <source>
        <dbReference type="PROSITE-ProRule" id="PRU00169"/>
    </source>
</evidence>
<dbReference type="CDD" id="cd17546">
    <property type="entry name" value="REC_hyHK_CKI1_RcsC-like"/>
    <property type="match status" value="1"/>
</dbReference>
<gene>
    <name evidence="11" type="ORF">BB560_002968</name>
</gene>
<feature type="transmembrane region" description="Helical" evidence="8">
    <location>
        <begin position="179"/>
        <end position="200"/>
    </location>
</feature>
<feature type="compositionally biased region" description="Polar residues" evidence="7">
    <location>
        <begin position="1691"/>
        <end position="1710"/>
    </location>
</feature>
<organism evidence="11 12">
    <name type="scientific">Smittium megazygosporum</name>
    <dbReference type="NCBI Taxonomy" id="133381"/>
    <lineage>
        <taxon>Eukaryota</taxon>
        <taxon>Fungi</taxon>
        <taxon>Fungi incertae sedis</taxon>
        <taxon>Zoopagomycota</taxon>
        <taxon>Kickxellomycotina</taxon>
        <taxon>Harpellomycetes</taxon>
        <taxon>Harpellales</taxon>
        <taxon>Legeriomycetaceae</taxon>
        <taxon>Smittium</taxon>
    </lineage>
</organism>
<dbReference type="CDD" id="cd16922">
    <property type="entry name" value="HATPase_EvgS-ArcB-TorS-like"/>
    <property type="match status" value="1"/>
</dbReference>
<dbReference type="InterPro" id="IPR011006">
    <property type="entry name" value="CheY-like_superfamily"/>
</dbReference>
<dbReference type="SUPFAM" id="SSF52172">
    <property type="entry name" value="CheY-like"/>
    <property type="match status" value="1"/>
</dbReference>
<keyword evidence="5" id="KW-0418">Kinase</keyword>
<evidence type="ECO:0000313" key="11">
    <source>
        <dbReference type="EMBL" id="PVV02575.1"/>
    </source>
</evidence>
<keyword evidence="4" id="KW-0808">Transferase</keyword>
<evidence type="ECO:0000256" key="2">
    <source>
        <dbReference type="ARBA" id="ARBA00012438"/>
    </source>
</evidence>
<sequence length="2719" mass="305515">MLKDKASRPPASVFSDQKNRRPLGSFDSRFNINPAEKLANPFKNRRRKLWNIGEAERNKMSYFTLLLYLSDKIKEILSKFTIEYSPLSDQAETNNLYNYFFDFSIHFIFWSYFGIFSIYRIISQIAFINFSPEYSSEFFLTTNSNFALNFLSRFFPSFSISLGPFLFKYYKKVAPILSACFQITKSLVIIVVFLFFFILSKKSKNHTFILCVILVGISSTILINVSALSWEYILFPTSVNYFMFVLGFSADHLNNSIFAAITLYFWGSTIFIPCDFSESNFLSSLKIYPEDPTRSVFNVFQLASAYFFYGVPESVSADLFAFLSRFFQMVLLSFCSFIFGFVSSQAALVCIETTCATSSETLVLSCKQMQLVSQLSHELRTPISAIYGWNDLMMVDDTISPDNHYTMLQIKNASLHLLDLINTILDVSKLGAKKMELQNNVFDLHGLVISVVQILAGLSTESQLELLIDYPSDVPKSYVGDPGRIRQILHNLISNAIKFTQRGGEVKVSVRHLGTQASKSIIGISVEDTGCGIPIELHSLLFREFVQIGNTDSSRAKLGTGLGLYLVKSLVEMMEGRVWVKSMPNVGSTFGVKIPLTFQRVEDSEEKVSISSKHRSENLESDSYSRKTPMNVDQKHKSIILDPSHNSKNRLSPASRLKSHENLLTADVDTKQSSQVEGSDAASFDKSLSFKSEKRQINMFSVKMDSNEYISQGPSNTRSGNPYRSVIKKVAKFDHIIIGNNKRFVDFVNNISQNNWHSKGIESYVLAPLKPNNFSSNPSLDIDRSMFHSEYLFIQSPSTILGDRTKMPIFFVDLSNLESTVTWEGHNEDVDSSNMSDCSYNSSLFNSDYPENESQDIKDERIKSLIRWLNIAAKIVIRNHLKTSNQPLSNSQATSTPPSRRNLLPIQFSVAEDKPDEHASPNMDQKIDKNYIFDQQSLNLYNGRLMMNANSSSDNRQKFLSRKNHREKNVFGSDVDDKFTSQPRLYSQRSKDMLINPVHTSKLTRIENLSSPKASSSSSSDTLWQGIVIFFCAHQQTNLSNIQNCLQKYYKVVLCRKPTSEPIILDHLKSALANVSPIVRRKQPLGPNFDYARKSKFSSVNAGLSMCRDDLPNIADLGTSLTSRDLLSKKSYLTNLQRHSDSSFGYVSDSALILNNQNIHENYLQDKSLDANPSNITPSPYTDKCIFNDNKSISVESHIFYRRSLQTSRTHNAEFNFTKSKHLNSALTTNAYISKEISSKRLRAHSAKDSQGIDQKNTGSGLHISAFGSTHDSINSNGFYKGRYNDNTSNSYLRSHSSISKAVSIENTRGQSKLMIPNLERSIEVDSDFAQGSTSQSYIMKNEYNPSVLPLNQYQNPSASQMANGANNGFSPPEFVITNKKGFCWRYTPEKGFLPPSLIITEKNYENQLSIKAKNNSSFKLSQQKENGLPFDQISNEDDILASYSKNLKNTFGSDSSVSNFYNRFYKNRSLMLSEYNVMNKKNYYAPMDKANGSNFSSEFDGEMLETNFENLVADDNLSSGFDVEPEFRSLEDVVHHGSFLTKNLDNNLKNKVVSKDLSSFPQNKSLKETKSNSIIGLGSVFNVPISKANNVSRSFSRQTVESNIGSSNKKHVFIESSVSNQTHSETSGIPPNLKIQSKSSILDSKGFDITNKPDTRMSFDPPSRARENFLSKFETSVMNPTLLSDKLPKTMNNETSSPSKPSGLDSNLQGSSKIIHAASKPPQRLDNKKNSFCSFVWNFSSKHCESSEKHTPVLKQVKSKPLFSGSKPGVSNLDSNKDLFEISKLLDNIRKHKLVGDASSINHNSIGTDSTQAKVDSEIIHSLKADSLGTKEMKTFKSKESVFLDINSTIPSLKKSNSGLSGSQEQPVNKLFSNHSRSRSLPEVELSLIKNSSKSHLSPHLNTDVQVEPSLQNISLLPLFLNSVGILTTCLKAEYSASKLFSNRFELESTRLKQYLASFKKGLIQHKLKPLDSGSNDVKTDSQKHIQVSKVSNQTKSSDISINHGALSAAESIKLKFTKPQNTIESYRQEASVMGYDYGIPVSNIQEKFIVFLLLNPRFLERICWSNSDSIQDFSNFLKTFYEKEKPGSGIFETVSDIIKNLYAVDEEDLNIKGKQSEQTNHHMTSLGTADFKAHLYDVKDHGSLNSSSSIHNSSALDSVNSSSVVLARAILKHISENIKFGVYSKNYERLDPYGFLSSKSGSQPGDSKEVRSDLFDLKSYLQPKKLGLGKRIVRGTDTAGSNNHGLADPQKHDEKMDSLFSKLDDLVGPRNPDIHSHSKSSTGMGLRDYLKQKGSGDPGHYIKSLKQNTFNSHDNLGGDSDVVLSQVYNRAAGKGSNFVLPKQNLYLPQYSSHIEDSTHQVDFNLQGLSKIHKRKVKFKSTTQDVRSISSVRTKSDDSKTHKNLFRSSATNVSSESHREQSSDLYNTDYGTIHKLPIKTPTLYDLKINLNIINPNHHKSFRGSLDRQPKILVADDNGTNRTLLIRQLNKLGINHVDSAKDGVSACQQFQVDKYDLIFMDIQMPIVDGYQATKCIRAAEEKYRKRKMLINGSSENNEEAFDEEDEEEIDQLDGVPIIDINLPSLVNSDGKSNNKKVHSELKQKYELGMNYDPKLISNDKDAQSSNNQFDASHPDSNKQSTTSETNIPPFSRVTILALTADTSVKESFEKDPINSQLTGFDCVYCKPMDLKVLFSTINHWLPWVQFSKSVIEKFGNFDD</sequence>
<evidence type="ECO:0000259" key="10">
    <source>
        <dbReference type="PROSITE" id="PS50110"/>
    </source>
</evidence>
<evidence type="ECO:0000313" key="12">
    <source>
        <dbReference type="Proteomes" id="UP000245609"/>
    </source>
</evidence>
<keyword evidence="12" id="KW-1185">Reference proteome</keyword>
<dbReference type="GO" id="GO:0000155">
    <property type="term" value="F:phosphorelay sensor kinase activity"/>
    <property type="evidence" value="ECO:0007669"/>
    <property type="project" value="InterPro"/>
</dbReference>
<feature type="region of interest" description="Disordered" evidence="7">
    <location>
        <begin position="1"/>
        <end position="25"/>
    </location>
</feature>
<evidence type="ECO:0000256" key="3">
    <source>
        <dbReference type="ARBA" id="ARBA00022553"/>
    </source>
</evidence>
<dbReference type="PROSITE" id="PS50109">
    <property type="entry name" value="HIS_KIN"/>
    <property type="match status" value="1"/>
</dbReference>
<feature type="compositionally biased region" description="Basic and acidic residues" evidence="7">
    <location>
        <begin position="605"/>
        <end position="618"/>
    </location>
</feature>
<keyword evidence="8" id="KW-1133">Transmembrane helix</keyword>
<feature type="compositionally biased region" description="Polar residues" evidence="7">
    <location>
        <begin position="2407"/>
        <end position="2416"/>
    </location>
</feature>
<dbReference type="Gene3D" id="1.10.287.130">
    <property type="match status" value="1"/>
</dbReference>
<reference evidence="11 12" key="1">
    <citation type="journal article" date="2018" name="MBio">
        <title>Comparative Genomics Reveals the Core Gene Toolbox for the Fungus-Insect Symbiosis.</title>
        <authorList>
            <person name="Wang Y."/>
            <person name="Stata M."/>
            <person name="Wang W."/>
            <person name="Stajich J.E."/>
            <person name="White M.M."/>
            <person name="Moncalvo J.M."/>
        </authorList>
    </citation>
    <scope>NUCLEOTIDE SEQUENCE [LARGE SCALE GENOMIC DNA]</scope>
    <source>
        <strain evidence="11 12">SC-DP-2</strain>
    </source>
</reference>
<dbReference type="InterPro" id="IPR004358">
    <property type="entry name" value="Sig_transdc_His_kin-like_C"/>
</dbReference>
<dbReference type="SMART" id="SM00387">
    <property type="entry name" value="HATPase_c"/>
    <property type="match status" value="1"/>
</dbReference>
<proteinExistence type="predicted"/>
<feature type="region of interest" description="Disordered" evidence="7">
    <location>
        <begin position="605"/>
        <end position="657"/>
    </location>
</feature>
<feature type="region of interest" description="Disordered" evidence="7">
    <location>
        <begin position="2235"/>
        <end position="2255"/>
    </location>
</feature>
<dbReference type="PANTHER" id="PTHR43047">
    <property type="entry name" value="TWO-COMPONENT HISTIDINE PROTEIN KINASE"/>
    <property type="match status" value="1"/>
</dbReference>
<dbReference type="Pfam" id="PF00072">
    <property type="entry name" value="Response_reg"/>
    <property type="match status" value="1"/>
</dbReference>
<feature type="transmembrane region" description="Helical" evidence="8">
    <location>
        <begin position="326"/>
        <end position="348"/>
    </location>
</feature>
<dbReference type="InterPro" id="IPR003661">
    <property type="entry name" value="HisK_dim/P_dom"/>
</dbReference>
<feature type="domain" description="Response regulatory" evidence="10">
    <location>
        <begin position="2471"/>
        <end position="2701"/>
    </location>
</feature>
<dbReference type="Pfam" id="PF00512">
    <property type="entry name" value="HisKA"/>
    <property type="match status" value="1"/>
</dbReference>
<dbReference type="OrthoDB" id="60033at2759"/>
<feature type="region of interest" description="Disordered" evidence="7">
    <location>
        <begin position="2616"/>
        <end position="2646"/>
    </location>
</feature>
<feature type="region of interest" description="Disordered" evidence="7">
    <location>
        <begin position="1682"/>
        <end position="1710"/>
    </location>
</feature>
<dbReference type="SMART" id="SM00448">
    <property type="entry name" value="REC"/>
    <property type="match status" value="1"/>
</dbReference>
<feature type="domain" description="Histidine kinase" evidence="9">
    <location>
        <begin position="374"/>
        <end position="598"/>
    </location>
</feature>
<evidence type="ECO:0000259" key="9">
    <source>
        <dbReference type="PROSITE" id="PS50109"/>
    </source>
</evidence>
<dbReference type="CDD" id="cd00082">
    <property type="entry name" value="HisKA"/>
    <property type="match status" value="1"/>
</dbReference>
<dbReference type="FunFam" id="3.30.565.10:FF:000010">
    <property type="entry name" value="Sensor histidine kinase RcsC"/>
    <property type="match status" value="1"/>
</dbReference>
<comment type="caution">
    <text evidence="11">The sequence shown here is derived from an EMBL/GenBank/DDBJ whole genome shotgun (WGS) entry which is preliminary data.</text>
</comment>
<dbReference type="EMBL" id="MBFS01000408">
    <property type="protein sequence ID" value="PVV02575.1"/>
    <property type="molecule type" value="Genomic_DNA"/>
</dbReference>
<dbReference type="SMART" id="SM00388">
    <property type="entry name" value="HisKA"/>
    <property type="match status" value="1"/>
</dbReference>
<dbReference type="InterPro" id="IPR036097">
    <property type="entry name" value="HisK_dim/P_sf"/>
</dbReference>
<dbReference type="PRINTS" id="PR00344">
    <property type="entry name" value="BCTRLSENSOR"/>
</dbReference>
<evidence type="ECO:0000256" key="5">
    <source>
        <dbReference type="ARBA" id="ARBA00022777"/>
    </source>
</evidence>
<accession>A0A2T9ZDC5</accession>
<keyword evidence="8" id="KW-0812">Transmembrane</keyword>
<keyword evidence="8" id="KW-0472">Membrane</keyword>
<dbReference type="SUPFAM" id="SSF55874">
    <property type="entry name" value="ATPase domain of HSP90 chaperone/DNA topoisomerase II/histidine kinase"/>
    <property type="match status" value="1"/>
</dbReference>
<evidence type="ECO:0000256" key="4">
    <source>
        <dbReference type="ARBA" id="ARBA00022679"/>
    </source>
</evidence>